<dbReference type="EC" id="3.6.4.13" evidence="7"/>
<dbReference type="SUPFAM" id="SSF52540">
    <property type="entry name" value="P-loop containing nucleoside triphosphate hydrolases"/>
    <property type="match status" value="1"/>
</dbReference>
<evidence type="ECO:0000256" key="3">
    <source>
        <dbReference type="ARBA" id="ARBA00022806"/>
    </source>
</evidence>
<keyword evidence="2 7" id="KW-0378">Hydrolase</keyword>
<evidence type="ECO:0000259" key="11">
    <source>
        <dbReference type="PROSITE" id="PS51195"/>
    </source>
</evidence>
<accession>A0AAV4VEC7</accession>
<feature type="compositionally biased region" description="Acidic residues" evidence="8">
    <location>
        <begin position="771"/>
        <end position="790"/>
    </location>
</feature>
<dbReference type="InterPro" id="IPR000629">
    <property type="entry name" value="RNA-helicase_DEAD-box_CS"/>
</dbReference>
<evidence type="ECO:0000313" key="12">
    <source>
        <dbReference type="EMBL" id="GIY68315.1"/>
    </source>
</evidence>
<evidence type="ECO:0000256" key="7">
    <source>
        <dbReference type="RuleBase" id="RU365068"/>
    </source>
</evidence>
<keyword evidence="1 7" id="KW-0547">Nucleotide-binding</keyword>
<keyword evidence="5 7" id="KW-0694">RNA-binding</keyword>
<dbReference type="SMART" id="SM00490">
    <property type="entry name" value="HELICc"/>
    <property type="match status" value="1"/>
</dbReference>
<dbReference type="GO" id="GO:0005524">
    <property type="term" value="F:ATP binding"/>
    <property type="evidence" value="ECO:0007669"/>
    <property type="project" value="UniProtKB-UniRule"/>
</dbReference>
<dbReference type="Pfam" id="PF13959">
    <property type="entry name" value="CTE_SPB4"/>
    <property type="match status" value="1"/>
</dbReference>
<dbReference type="SMART" id="SM00487">
    <property type="entry name" value="DEXDc"/>
    <property type="match status" value="1"/>
</dbReference>
<evidence type="ECO:0000259" key="9">
    <source>
        <dbReference type="PROSITE" id="PS51192"/>
    </source>
</evidence>
<protein>
    <recommendedName>
        <fullName evidence="7">ATP-dependent RNA helicase</fullName>
        <ecNumber evidence="7">3.6.4.13</ecNumber>
    </recommendedName>
</protein>
<dbReference type="PROSITE" id="PS51194">
    <property type="entry name" value="HELICASE_CTER"/>
    <property type="match status" value="1"/>
</dbReference>
<dbReference type="InterPro" id="IPR014014">
    <property type="entry name" value="RNA_helicase_DEAD_Q_motif"/>
</dbReference>
<comment type="caution">
    <text evidence="12">The sequence shown here is derived from an EMBL/GenBank/DDBJ whole genome shotgun (WGS) entry which is preliminary data.</text>
</comment>
<comment type="catalytic activity">
    <reaction evidence="7">
        <text>ATP + H2O = ADP + phosphate + H(+)</text>
        <dbReference type="Rhea" id="RHEA:13065"/>
        <dbReference type="ChEBI" id="CHEBI:15377"/>
        <dbReference type="ChEBI" id="CHEBI:15378"/>
        <dbReference type="ChEBI" id="CHEBI:30616"/>
        <dbReference type="ChEBI" id="CHEBI:43474"/>
        <dbReference type="ChEBI" id="CHEBI:456216"/>
        <dbReference type="EC" id="3.6.4.13"/>
    </reaction>
</comment>
<dbReference type="Pfam" id="PF00270">
    <property type="entry name" value="DEAD"/>
    <property type="match status" value="1"/>
</dbReference>
<feature type="domain" description="Helicase C-terminal" evidence="10">
    <location>
        <begin position="274"/>
        <end position="436"/>
    </location>
</feature>
<evidence type="ECO:0000313" key="13">
    <source>
        <dbReference type="Proteomes" id="UP001054837"/>
    </source>
</evidence>
<evidence type="ECO:0000256" key="6">
    <source>
        <dbReference type="PROSITE-ProRule" id="PRU00552"/>
    </source>
</evidence>
<comment type="domain">
    <text evidence="7">The Q motif is unique to and characteristic of the DEAD box family of RNA helicases and controls ATP binding and hydrolysis.</text>
</comment>
<dbReference type="InterPro" id="IPR027417">
    <property type="entry name" value="P-loop_NTPase"/>
</dbReference>
<reference evidence="12 13" key="1">
    <citation type="submission" date="2021-06" db="EMBL/GenBank/DDBJ databases">
        <title>Caerostris darwini draft genome.</title>
        <authorList>
            <person name="Kono N."/>
            <person name="Arakawa K."/>
        </authorList>
    </citation>
    <scope>NUCLEOTIDE SEQUENCE [LARGE SCALE GENOMIC DNA]</scope>
</reference>
<feature type="compositionally biased region" description="Basic and acidic residues" evidence="8">
    <location>
        <begin position="759"/>
        <end position="769"/>
    </location>
</feature>
<dbReference type="Proteomes" id="UP001054837">
    <property type="component" value="Unassembled WGS sequence"/>
</dbReference>
<dbReference type="PANTHER" id="PTHR24031">
    <property type="entry name" value="RNA HELICASE"/>
    <property type="match status" value="1"/>
</dbReference>
<feature type="compositionally biased region" description="Basic residues" evidence="8">
    <location>
        <begin position="794"/>
        <end position="806"/>
    </location>
</feature>
<comment type="similarity">
    <text evidence="7">Belongs to the DEAD box helicase family.</text>
</comment>
<keyword evidence="4 7" id="KW-0067">ATP-binding</keyword>
<dbReference type="InterPro" id="IPR014001">
    <property type="entry name" value="Helicase_ATP-bd"/>
</dbReference>
<dbReference type="Gene3D" id="3.40.50.300">
    <property type="entry name" value="P-loop containing nucleotide triphosphate hydrolases"/>
    <property type="match status" value="2"/>
</dbReference>
<sequence length="840" mass="95984">MGPYVKFNRRKIDKRFLSKNKNLKLYKEKHSKINLFKEEVSNIISKYEEFDSLKSERFQDFPLTERTKKGLRENNYNTPTEIQKEAIGFALKGHDILGAAKTGSGKTLAFIIPVLEKLYCLGWSILDGLGALIITPTRELAYQIFEVLRKVGARHSFSAALVIGGKDLAKEKKALEKCNILICTPGRLLQHMDENPNFDTLNLKILVLDEADRILDLGFQKAVNAILENLPPERQTLLFSATQTKSVKDLARLSLKNPVYVSVHEHAKHTTPEGLQQNYVVCEAHDKMNMIWSFIKTHKKQKILIFMSSCKQVKYMYESFCRLRPGVTVMALYGTLHQLRRMEIYDEFSKKIHAVMFATDIAARGLDFPNVNWVVQLDCPEDVNTYIHRAGRTARYEKGGEALLVLLPSEEKSMVEQLHSRKIPIEKIEVNPRKLMSIQKKLELICGRDVNLKDSCERAFKSYLKNLFLMKDKTIFDVTAVNAELYAQSLGMVRAPRVRFLEKHLKNQEKKMLNSTNSTNKVPLPALTKTIQKHKSACDVLSSDEESENIDWCKTKTAKFVFNDEELKEVNDGDFLPHSAKSSMAKKILNGRTMTNKVVKYDENGQPVREVCGQIIPVVGADIKKDLETEGYNIEKAILLLEEENKIDKTLFKDKMKTKHKEERLKKKKENLEKNARGASAVLDDDDEGDNQDNVSNRSNESENEIDPNNMNSGGEESEDEIDPNNLNASDVEESENENNRSTLNTSDSDNESENEIISNHESDSKNIDTLDMEESSEADENISDSENEEQVGKRKKKLNAFKKAKKRRIDVMKENQKTSKTDRFLEDDEQLALHFLSNN</sequence>
<dbReference type="GO" id="GO:0003723">
    <property type="term" value="F:RNA binding"/>
    <property type="evidence" value="ECO:0007669"/>
    <property type="project" value="UniProtKB-UniRule"/>
</dbReference>
<dbReference type="InterPro" id="IPR001650">
    <property type="entry name" value="Helicase_C-like"/>
</dbReference>
<dbReference type="CDD" id="cd17941">
    <property type="entry name" value="DEADc_DDX10"/>
    <property type="match status" value="1"/>
</dbReference>
<name>A0AAV4VEC7_9ARAC</name>
<keyword evidence="13" id="KW-1185">Reference proteome</keyword>
<feature type="short sequence motif" description="Q motif" evidence="6">
    <location>
        <begin position="56"/>
        <end position="84"/>
    </location>
</feature>
<dbReference type="InterPro" id="IPR025313">
    <property type="entry name" value="SPB4-like_CTE"/>
</dbReference>
<dbReference type="EMBL" id="BPLQ01012856">
    <property type="protein sequence ID" value="GIY68315.1"/>
    <property type="molecule type" value="Genomic_DNA"/>
</dbReference>
<feature type="compositionally biased region" description="Basic and acidic residues" evidence="8">
    <location>
        <begin position="657"/>
        <end position="676"/>
    </location>
</feature>
<comment type="function">
    <text evidence="7">RNA helicase.</text>
</comment>
<dbReference type="GO" id="GO:0016787">
    <property type="term" value="F:hydrolase activity"/>
    <property type="evidence" value="ECO:0007669"/>
    <property type="project" value="UniProtKB-KW"/>
</dbReference>
<dbReference type="Pfam" id="PF00271">
    <property type="entry name" value="Helicase_C"/>
    <property type="match status" value="1"/>
</dbReference>
<evidence type="ECO:0000256" key="1">
    <source>
        <dbReference type="ARBA" id="ARBA00022741"/>
    </source>
</evidence>
<dbReference type="PROSITE" id="PS51192">
    <property type="entry name" value="HELICASE_ATP_BIND_1"/>
    <property type="match status" value="1"/>
</dbReference>
<gene>
    <name evidence="12" type="primary">DDX10</name>
    <name evidence="12" type="ORF">CDAR_189651</name>
</gene>
<dbReference type="CDD" id="cd18787">
    <property type="entry name" value="SF2_C_DEAD"/>
    <property type="match status" value="1"/>
</dbReference>
<evidence type="ECO:0000256" key="4">
    <source>
        <dbReference type="ARBA" id="ARBA00022840"/>
    </source>
</evidence>
<proteinExistence type="inferred from homology"/>
<dbReference type="PROSITE" id="PS51195">
    <property type="entry name" value="Q_MOTIF"/>
    <property type="match status" value="1"/>
</dbReference>
<keyword evidence="3 7" id="KW-0347">Helicase</keyword>
<feature type="region of interest" description="Disordered" evidence="8">
    <location>
        <begin position="657"/>
        <end position="806"/>
    </location>
</feature>
<feature type="domain" description="DEAD-box RNA helicase Q" evidence="11">
    <location>
        <begin position="56"/>
        <end position="84"/>
    </location>
</feature>
<dbReference type="InterPro" id="IPR011545">
    <property type="entry name" value="DEAD/DEAH_box_helicase_dom"/>
</dbReference>
<organism evidence="12 13">
    <name type="scientific">Caerostris darwini</name>
    <dbReference type="NCBI Taxonomy" id="1538125"/>
    <lineage>
        <taxon>Eukaryota</taxon>
        <taxon>Metazoa</taxon>
        <taxon>Ecdysozoa</taxon>
        <taxon>Arthropoda</taxon>
        <taxon>Chelicerata</taxon>
        <taxon>Arachnida</taxon>
        <taxon>Araneae</taxon>
        <taxon>Araneomorphae</taxon>
        <taxon>Entelegynae</taxon>
        <taxon>Araneoidea</taxon>
        <taxon>Araneidae</taxon>
        <taxon>Caerostris</taxon>
    </lineage>
</organism>
<evidence type="ECO:0000256" key="5">
    <source>
        <dbReference type="ARBA" id="ARBA00022884"/>
    </source>
</evidence>
<dbReference type="SMART" id="SM01178">
    <property type="entry name" value="DUF4217"/>
    <property type="match status" value="1"/>
</dbReference>
<dbReference type="AlphaFoldDB" id="A0AAV4VEC7"/>
<evidence type="ECO:0000259" key="10">
    <source>
        <dbReference type="PROSITE" id="PS51194"/>
    </source>
</evidence>
<dbReference type="GO" id="GO:0003724">
    <property type="term" value="F:RNA helicase activity"/>
    <property type="evidence" value="ECO:0007669"/>
    <property type="project" value="UniProtKB-EC"/>
</dbReference>
<evidence type="ECO:0000256" key="8">
    <source>
        <dbReference type="SAM" id="MobiDB-lite"/>
    </source>
</evidence>
<dbReference type="PROSITE" id="PS00039">
    <property type="entry name" value="DEAD_ATP_HELICASE"/>
    <property type="match status" value="1"/>
</dbReference>
<evidence type="ECO:0000256" key="2">
    <source>
        <dbReference type="ARBA" id="ARBA00022801"/>
    </source>
</evidence>
<feature type="domain" description="Helicase ATP-binding" evidence="9">
    <location>
        <begin position="87"/>
        <end position="261"/>
    </location>
</feature>